<accession>A0A851GB54</accession>
<sequence>MSNIIAILLSTSLGLGHLFAEDPDKQKEKWVHLTQCVTEGNWKVNDEGIIQLQPRHGEQGWKRYGSYLWLRQSYADFICRFEYLHPKGGNSGFYFRVKDKNNPVETGIEIQILDSFGKKGKLTHHDCGGVIFTQGPAKNMSKPANQWNQMTVRCVKSHLQVWLNGEKIQDLQLDKTELNNRPLNGHIGFQDHGLPMQLRNISIQEVSKP</sequence>
<dbReference type="AlphaFoldDB" id="A0A851GB54"/>
<feature type="domain" description="3-keto-alpha-glucoside-1,2-lyase/3-keto-2-hydroxy-glucal hydratase" evidence="1">
    <location>
        <begin position="25"/>
        <end position="203"/>
    </location>
</feature>
<dbReference type="EMBL" id="JACBAZ010000001">
    <property type="protein sequence ID" value="NWK54843.1"/>
    <property type="molecule type" value="Genomic_DNA"/>
</dbReference>
<evidence type="ECO:0000259" key="1">
    <source>
        <dbReference type="Pfam" id="PF06439"/>
    </source>
</evidence>
<comment type="caution">
    <text evidence="2">The sequence shown here is derived from an EMBL/GenBank/DDBJ whole genome shotgun (WGS) entry which is preliminary data.</text>
</comment>
<dbReference type="Pfam" id="PF06439">
    <property type="entry name" value="3keto-disac_hyd"/>
    <property type="match status" value="1"/>
</dbReference>
<evidence type="ECO:0000313" key="3">
    <source>
        <dbReference type="Proteomes" id="UP000557872"/>
    </source>
</evidence>
<organism evidence="2 3">
    <name type="scientific">Oceaniferula marina</name>
    <dbReference type="NCBI Taxonomy" id="2748318"/>
    <lineage>
        <taxon>Bacteria</taxon>
        <taxon>Pseudomonadati</taxon>
        <taxon>Verrucomicrobiota</taxon>
        <taxon>Verrucomicrobiia</taxon>
        <taxon>Verrucomicrobiales</taxon>
        <taxon>Verrucomicrobiaceae</taxon>
        <taxon>Oceaniferula</taxon>
    </lineage>
</organism>
<dbReference type="InterPro" id="IPR010496">
    <property type="entry name" value="AL/BT2_dom"/>
</dbReference>
<dbReference type="GO" id="GO:0016787">
    <property type="term" value="F:hydrolase activity"/>
    <property type="evidence" value="ECO:0007669"/>
    <property type="project" value="InterPro"/>
</dbReference>
<proteinExistence type="predicted"/>
<protein>
    <submittedName>
        <fullName evidence="2">DUF1080 domain-containing protein</fullName>
    </submittedName>
</protein>
<keyword evidence="3" id="KW-1185">Reference proteome</keyword>
<evidence type="ECO:0000313" key="2">
    <source>
        <dbReference type="EMBL" id="NWK54843.1"/>
    </source>
</evidence>
<name>A0A851GB54_9BACT</name>
<dbReference type="Gene3D" id="2.60.120.560">
    <property type="entry name" value="Exo-inulinase, domain 1"/>
    <property type="match status" value="1"/>
</dbReference>
<dbReference type="RefSeq" id="WP_178931346.1">
    <property type="nucleotide sequence ID" value="NZ_JACBAZ010000001.1"/>
</dbReference>
<reference evidence="2 3" key="1">
    <citation type="submission" date="2020-07" db="EMBL/GenBank/DDBJ databases">
        <title>Roseicoccus Jingziensis gen. nov., sp. nov., isolated from coastal seawater.</title>
        <authorList>
            <person name="Feng X."/>
        </authorList>
    </citation>
    <scope>NUCLEOTIDE SEQUENCE [LARGE SCALE GENOMIC DNA]</scope>
    <source>
        <strain evidence="2 3">N1E253</strain>
    </source>
</reference>
<gene>
    <name evidence="2" type="ORF">HW115_04435</name>
</gene>
<dbReference type="Proteomes" id="UP000557872">
    <property type="component" value="Unassembled WGS sequence"/>
</dbReference>